<gene>
    <name evidence="10" type="ORF">PhCBS80983_g01367</name>
</gene>
<dbReference type="PANTHER" id="PTHR11972">
    <property type="entry name" value="NADPH OXIDASE"/>
    <property type="match status" value="1"/>
</dbReference>
<comment type="subcellular location">
    <subcellularLocation>
        <location evidence="1">Membrane</location>
        <topology evidence="1">Multi-pass membrane protein</topology>
    </subcellularLocation>
</comment>
<dbReference type="InterPro" id="IPR017927">
    <property type="entry name" value="FAD-bd_FR_type"/>
</dbReference>
<dbReference type="STRING" id="109895.A0A507EB04"/>
<dbReference type="InterPro" id="IPR013112">
    <property type="entry name" value="FAD-bd_8"/>
</dbReference>
<dbReference type="InterPro" id="IPR050369">
    <property type="entry name" value="RBOH/FRE"/>
</dbReference>
<evidence type="ECO:0000313" key="11">
    <source>
        <dbReference type="Proteomes" id="UP000318582"/>
    </source>
</evidence>
<dbReference type="SFLD" id="SFLDG01168">
    <property type="entry name" value="Ferric_reductase_subgroup_(FRE"/>
    <property type="match status" value="1"/>
</dbReference>
<keyword evidence="5" id="KW-0406">Ion transport</keyword>
<dbReference type="Pfam" id="PF08022">
    <property type="entry name" value="FAD_binding_8"/>
    <property type="match status" value="1"/>
</dbReference>
<keyword evidence="6 8" id="KW-0472">Membrane</keyword>
<keyword evidence="2 8" id="KW-0812">Transmembrane</keyword>
<evidence type="ECO:0000256" key="8">
    <source>
        <dbReference type="SAM" id="Phobius"/>
    </source>
</evidence>
<dbReference type="EMBL" id="QEAQ01000010">
    <property type="protein sequence ID" value="TPX61022.1"/>
    <property type="molecule type" value="Genomic_DNA"/>
</dbReference>
<dbReference type="Pfam" id="PF01794">
    <property type="entry name" value="Ferric_reduct"/>
    <property type="match status" value="1"/>
</dbReference>
<feature type="domain" description="FAD-binding FR-type" evidence="9">
    <location>
        <begin position="304"/>
        <end position="469"/>
    </location>
</feature>
<evidence type="ECO:0000256" key="5">
    <source>
        <dbReference type="ARBA" id="ARBA00023065"/>
    </source>
</evidence>
<keyword evidence="4" id="KW-0560">Oxidoreductase</keyword>
<feature type="transmembrane region" description="Helical" evidence="8">
    <location>
        <begin position="260"/>
        <end position="278"/>
    </location>
</feature>
<accession>A0A507EB04</accession>
<evidence type="ECO:0000256" key="3">
    <source>
        <dbReference type="ARBA" id="ARBA00022989"/>
    </source>
</evidence>
<feature type="transmembrane region" description="Helical" evidence="8">
    <location>
        <begin position="54"/>
        <end position="73"/>
    </location>
</feature>
<organism evidence="10 11">
    <name type="scientific">Powellomyces hirtus</name>
    <dbReference type="NCBI Taxonomy" id="109895"/>
    <lineage>
        <taxon>Eukaryota</taxon>
        <taxon>Fungi</taxon>
        <taxon>Fungi incertae sedis</taxon>
        <taxon>Chytridiomycota</taxon>
        <taxon>Chytridiomycota incertae sedis</taxon>
        <taxon>Chytridiomycetes</taxon>
        <taxon>Spizellomycetales</taxon>
        <taxon>Powellomycetaceae</taxon>
        <taxon>Powellomyces</taxon>
    </lineage>
</organism>
<dbReference type="PANTHER" id="PTHR11972:SF193">
    <property type="entry name" value="FAD-BINDING FR-TYPE DOMAIN-CONTAINING PROTEIN"/>
    <property type="match status" value="1"/>
</dbReference>
<evidence type="ECO:0000256" key="2">
    <source>
        <dbReference type="ARBA" id="ARBA00022692"/>
    </source>
</evidence>
<dbReference type="Proteomes" id="UP000318582">
    <property type="component" value="Unassembled WGS sequence"/>
</dbReference>
<evidence type="ECO:0000256" key="1">
    <source>
        <dbReference type="ARBA" id="ARBA00004141"/>
    </source>
</evidence>
<keyword evidence="5" id="KW-0813">Transport</keyword>
<keyword evidence="3 8" id="KW-1133">Transmembrane helix</keyword>
<evidence type="ECO:0000259" key="9">
    <source>
        <dbReference type="PROSITE" id="PS51384"/>
    </source>
</evidence>
<name>A0A507EB04_9FUNG</name>
<dbReference type="GO" id="GO:0016491">
    <property type="term" value="F:oxidoreductase activity"/>
    <property type="evidence" value="ECO:0007669"/>
    <property type="project" value="UniProtKB-KW"/>
</dbReference>
<dbReference type="SUPFAM" id="SSF52343">
    <property type="entry name" value="Ferredoxin reductase-like, C-terminal NADP-linked domain"/>
    <property type="match status" value="1"/>
</dbReference>
<protein>
    <recommendedName>
        <fullName evidence="9">FAD-binding FR-type domain-containing protein</fullName>
    </recommendedName>
</protein>
<dbReference type="InterPro" id="IPR013130">
    <property type="entry name" value="Fe3_Rdtase_TM_dom"/>
</dbReference>
<reference evidence="10 11" key="1">
    <citation type="journal article" date="2019" name="Sci. Rep.">
        <title>Comparative genomics of chytrid fungi reveal insights into the obligate biotrophic and pathogenic lifestyle of Synchytrium endobioticum.</title>
        <authorList>
            <person name="van de Vossenberg B.T.L.H."/>
            <person name="Warris S."/>
            <person name="Nguyen H.D.T."/>
            <person name="van Gent-Pelzer M.P.E."/>
            <person name="Joly D.L."/>
            <person name="van de Geest H.C."/>
            <person name="Bonants P.J.M."/>
            <person name="Smith D.S."/>
            <person name="Levesque C.A."/>
            <person name="van der Lee T.A.J."/>
        </authorList>
    </citation>
    <scope>NUCLEOTIDE SEQUENCE [LARGE SCALE GENOMIC DNA]</scope>
    <source>
        <strain evidence="10 11">CBS 809.83</strain>
    </source>
</reference>
<dbReference type="PROSITE" id="PS51384">
    <property type="entry name" value="FAD_FR"/>
    <property type="match status" value="1"/>
</dbReference>
<dbReference type="SFLD" id="SFLDS00052">
    <property type="entry name" value="Ferric_Reductase_Domain"/>
    <property type="match status" value="1"/>
</dbReference>
<dbReference type="CDD" id="cd06186">
    <property type="entry name" value="NOX_Duox_like_FAD_NADP"/>
    <property type="match status" value="1"/>
</dbReference>
<proteinExistence type="predicted"/>
<evidence type="ECO:0000313" key="10">
    <source>
        <dbReference type="EMBL" id="TPX61022.1"/>
    </source>
</evidence>
<feature type="transmembrane region" description="Helical" evidence="8">
    <location>
        <begin position="185"/>
        <end position="203"/>
    </location>
</feature>
<dbReference type="InterPro" id="IPR039261">
    <property type="entry name" value="FNR_nucleotide-bd"/>
</dbReference>
<dbReference type="GO" id="GO:0006811">
    <property type="term" value="P:monoatomic ion transport"/>
    <property type="evidence" value="ECO:0007669"/>
    <property type="project" value="UniProtKB-KW"/>
</dbReference>
<feature type="transmembrane region" description="Helical" evidence="8">
    <location>
        <begin position="102"/>
        <end position="120"/>
    </location>
</feature>
<feature type="compositionally biased region" description="Low complexity" evidence="7">
    <location>
        <begin position="368"/>
        <end position="388"/>
    </location>
</feature>
<evidence type="ECO:0000256" key="6">
    <source>
        <dbReference type="ARBA" id="ARBA00023136"/>
    </source>
</evidence>
<feature type="region of interest" description="Disordered" evidence="7">
    <location>
        <begin position="363"/>
        <end position="406"/>
    </location>
</feature>
<dbReference type="AlphaFoldDB" id="A0A507EB04"/>
<sequence length="666" mass="73675">MTQSTRRISPLQVSAVFAVLLPACLFLSASLLLEKGCVSMICPENHGLKDMAKMSIIAFYFWLAMLASLLALAQRTSWGHGHAWKHSHATLHFFGKISYPQILIWLLVLCHQLLQYMYWYNAYRSRSSAPGILPVLQAAYKAIGLNIGIQLSLTLLPTSRGGFLSTLFGIGYDSSLGFHRLSGILTVKLSIIHVALFAAFATLRSGSWESFWRITLMIGASPERMASYRGWLGPAGLVSLLLFIWVAVNSVNWVRRKHYCWFWINHFAVLLAILAAMVHASPMLWYSLPTLAFYIVDSCVRVYNRRRQYTITRLEVEECGYVRLDIGDCHVPASPGQWVSINIPAISKVEWHPFTVANCMPHPSRNGKNNINSNISKSVRTSSSSSSSETQYLLAPTPPPSSELPHLQQQKAGLSLIIKPAPSHASWTQQLVTTWQNLQQSQRQSDPESNIPAPLVIHIDGPHGTLPPRFLRSDTILIVVGGSGIPGGLAIAKSILNNALNSATSYASTITHPPKVLLYWTCRSPAAHDMTLWRELLAHPRAHALLEPHLCITTGKPDSPRLSVPAIIRHLKADHTKTRTVSVYACGPAALMDQVTTQVATLGDVVGDGFETTPQGPYLPPANEEDPMEDEPWAPNNSTPVVSPSNAEHSRRTRIRILMHVEGYGR</sequence>
<feature type="region of interest" description="Disordered" evidence="7">
    <location>
        <begin position="609"/>
        <end position="651"/>
    </location>
</feature>
<evidence type="ECO:0000256" key="7">
    <source>
        <dbReference type="SAM" id="MobiDB-lite"/>
    </source>
</evidence>
<dbReference type="Gene3D" id="3.40.50.80">
    <property type="entry name" value="Nucleotide-binding domain of ferredoxin-NADP reductase (FNR) module"/>
    <property type="match status" value="1"/>
</dbReference>
<evidence type="ECO:0000256" key="4">
    <source>
        <dbReference type="ARBA" id="ARBA00023002"/>
    </source>
</evidence>
<feature type="transmembrane region" description="Helical" evidence="8">
    <location>
        <begin position="231"/>
        <end position="248"/>
    </location>
</feature>
<keyword evidence="11" id="KW-1185">Reference proteome</keyword>
<feature type="compositionally biased region" description="Polar residues" evidence="7">
    <location>
        <begin position="635"/>
        <end position="647"/>
    </location>
</feature>
<feature type="transmembrane region" description="Helical" evidence="8">
    <location>
        <begin position="12"/>
        <end position="33"/>
    </location>
</feature>
<feature type="compositionally biased region" description="Acidic residues" evidence="7">
    <location>
        <begin position="623"/>
        <end position="632"/>
    </location>
</feature>
<dbReference type="GO" id="GO:0005886">
    <property type="term" value="C:plasma membrane"/>
    <property type="evidence" value="ECO:0007669"/>
    <property type="project" value="TreeGrafter"/>
</dbReference>
<comment type="caution">
    <text evidence="10">The sequence shown here is derived from an EMBL/GenBank/DDBJ whole genome shotgun (WGS) entry which is preliminary data.</text>
</comment>